<dbReference type="EMBL" id="CP019239">
    <property type="protein sequence ID" value="APW42427.1"/>
    <property type="molecule type" value="Genomic_DNA"/>
</dbReference>
<keyword evidence="5" id="KW-0190">Covalent protein-DNA linkage</keyword>
<dbReference type="SUPFAM" id="SSF143081">
    <property type="entry name" value="BB1717-like"/>
    <property type="match status" value="1"/>
</dbReference>
<evidence type="ECO:0000256" key="3">
    <source>
        <dbReference type="ARBA" id="ARBA00022763"/>
    </source>
</evidence>
<dbReference type="KEGG" id="rsb:RS694_07655"/>
<evidence type="ECO:0000256" key="8">
    <source>
        <dbReference type="RuleBase" id="RU364100"/>
    </source>
</evidence>
<keyword evidence="7" id="KW-0456">Lyase</keyword>
<keyword evidence="10" id="KW-1185">Reference proteome</keyword>
<keyword evidence="4 8" id="KW-0378">Hydrolase</keyword>
<dbReference type="STRING" id="1484693.RS694_07655"/>
<dbReference type="eggNOG" id="COG2135">
    <property type="taxonomic scope" value="Bacteria"/>
</dbReference>
<dbReference type="GO" id="GO:0006508">
    <property type="term" value="P:proteolysis"/>
    <property type="evidence" value="ECO:0007669"/>
    <property type="project" value="UniProtKB-KW"/>
</dbReference>
<dbReference type="GO" id="GO:0016829">
    <property type="term" value="F:lyase activity"/>
    <property type="evidence" value="ECO:0007669"/>
    <property type="project" value="UniProtKB-KW"/>
</dbReference>
<dbReference type="Pfam" id="PF02586">
    <property type="entry name" value="SRAP"/>
    <property type="match status" value="1"/>
</dbReference>
<evidence type="ECO:0000313" key="10">
    <source>
        <dbReference type="Proteomes" id="UP000186110"/>
    </source>
</evidence>
<dbReference type="EC" id="3.4.-.-" evidence="8"/>
<dbReference type="PANTHER" id="PTHR13604">
    <property type="entry name" value="DC12-RELATED"/>
    <property type="match status" value="1"/>
</dbReference>
<evidence type="ECO:0000256" key="5">
    <source>
        <dbReference type="ARBA" id="ARBA00023124"/>
    </source>
</evidence>
<dbReference type="PANTHER" id="PTHR13604:SF0">
    <property type="entry name" value="ABASIC SITE PROCESSING PROTEIN HMCES"/>
    <property type="match status" value="1"/>
</dbReference>
<dbReference type="GO" id="GO:0106300">
    <property type="term" value="P:protein-DNA covalent cross-linking repair"/>
    <property type="evidence" value="ECO:0007669"/>
    <property type="project" value="InterPro"/>
</dbReference>
<dbReference type="RefSeq" id="WP_029705789.1">
    <property type="nucleotide sequence ID" value="NZ_CP019239.1"/>
</dbReference>
<dbReference type="AlphaFoldDB" id="A0A1P8K8T4"/>
<dbReference type="InterPro" id="IPR003738">
    <property type="entry name" value="SRAP"/>
</dbReference>
<protein>
    <recommendedName>
        <fullName evidence="8">Abasic site processing protein</fullName>
        <ecNumber evidence="8">3.4.-.-</ecNumber>
    </recommendedName>
</protein>
<gene>
    <name evidence="9" type="ORF">RS694_07655</name>
</gene>
<dbReference type="InterPro" id="IPR036590">
    <property type="entry name" value="SRAP-like"/>
</dbReference>
<accession>A0A1P8K8T4</accession>
<dbReference type="Proteomes" id="UP000186110">
    <property type="component" value="Chromosome"/>
</dbReference>
<sequence>MCVQYHALQSAKDYQRFFGVDQPPEPGKQDLWPGYEGSFIRRQPRDAAALEACNGLFGLVPHWATHTQMARNNYNARSETVGEKPSYRDAWMSAQHCIIPAQAIFEPDWRSGRAVSTRIERTDGQPMGIAGIWSCWKSPQGDVFSYSMLTINADAHPLMRHFHRPEEEKRMVVVLPEDRYADWLHAPVRDSMDFLLPYPAEALRATAPPQPQASLFG</sequence>
<dbReference type="GO" id="GO:0008233">
    <property type="term" value="F:peptidase activity"/>
    <property type="evidence" value="ECO:0007669"/>
    <property type="project" value="UniProtKB-KW"/>
</dbReference>
<evidence type="ECO:0000256" key="4">
    <source>
        <dbReference type="ARBA" id="ARBA00022801"/>
    </source>
</evidence>
<evidence type="ECO:0000313" key="9">
    <source>
        <dbReference type="EMBL" id="APW42427.1"/>
    </source>
</evidence>
<reference evidence="9 10" key="1">
    <citation type="submission" date="2017-01" db="EMBL/GenBank/DDBJ databases">
        <authorList>
            <person name="Mah S.A."/>
            <person name="Swanson W.J."/>
            <person name="Moy G.W."/>
            <person name="Vacquier V.D."/>
        </authorList>
    </citation>
    <scope>NUCLEOTIDE SEQUENCE [LARGE SCALE GENOMIC DNA]</scope>
    <source>
        <strain evidence="9 10">DSM 22694</strain>
    </source>
</reference>
<dbReference type="Gene3D" id="3.90.1680.10">
    <property type="entry name" value="SOS response associated peptidase-like"/>
    <property type="match status" value="1"/>
</dbReference>
<evidence type="ECO:0000256" key="2">
    <source>
        <dbReference type="ARBA" id="ARBA00022670"/>
    </source>
</evidence>
<keyword evidence="6" id="KW-0238">DNA-binding</keyword>
<name>A0A1P8K8T4_9BURK</name>
<keyword evidence="3" id="KW-0227">DNA damage</keyword>
<evidence type="ECO:0000256" key="1">
    <source>
        <dbReference type="ARBA" id="ARBA00008136"/>
    </source>
</evidence>
<proteinExistence type="inferred from homology"/>
<comment type="similarity">
    <text evidence="1 8">Belongs to the SOS response-associated peptidase family.</text>
</comment>
<dbReference type="GO" id="GO:0003697">
    <property type="term" value="F:single-stranded DNA binding"/>
    <property type="evidence" value="ECO:0007669"/>
    <property type="project" value="InterPro"/>
</dbReference>
<organism evidence="9 10">
    <name type="scientific">Rhodoferax saidenbachensis</name>
    <dbReference type="NCBI Taxonomy" id="1484693"/>
    <lineage>
        <taxon>Bacteria</taxon>
        <taxon>Pseudomonadati</taxon>
        <taxon>Pseudomonadota</taxon>
        <taxon>Betaproteobacteria</taxon>
        <taxon>Burkholderiales</taxon>
        <taxon>Comamonadaceae</taxon>
        <taxon>Rhodoferax</taxon>
    </lineage>
</organism>
<evidence type="ECO:0000256" key="7">
    <source>
        <dbReference type="ARBA" id="ARBA00023239"/>
    </source>
</evidence>
<keyword evidence="2 8" id="KW-0645">Protease</keyword>
<evidence type="ECO:0000256" key="6">
    <source>
        <dbReference type="ARBA" id="ARBA00023125"/>
    </source>
</evidence>